<evidence type="ECO:0000313" key="1">
    <source>
        <dbReference type="EMBL" id="CAG7580379.1"/>
    </source>
</evidence>
<sequence length="57" mass="6593">MDPHRTAIVLKNGKIISKNGTRDEMELFVLENMDNMKQSRTINKKTGKLDDELSQKM</sequence>
<proteinExistence type="predicted"/>
<gene>
    <name evidence="1" type="ORF">SLAVMIC_00385</name>
</gene>
<dbReference type="EMBL" id="OU342829">
    <property type="protein sequence ID" value="CAG7580379.1"/>
    <property type="molecule type" value="Genomic_DNA"/>
</dbReference>
<name>A0A8D9CE35_9VIRU</name>
<reference evidence="1" key="1">
    <citation type="submission" date="2021-06" db="EMBL/GenBank/DDBJ databases">
        <authorList>
            <person name="Gannon L."/>
            <person name="Redgwell R T."/>
            <person name="Michniewski S."/>
            <person name="Harrison D C."/>
            <person name="Millard A."/>
        </authorList>
    </citation>
    <scope>NUCLEOTIDE SEQUENCE</scope>
</reference>
<accession>A0A8D9CE35</accession>
<protein>
    <submittedName>
        <fullName evidence="1">Uncharacterized protein</fullName>
    </submittedName>
</protein>
<organism evidence="1">
    <name type="scientific">uncultured marine phage</name>
    <dbReference type="NCBI Taxonomy" id="707152"/>
    <lineage>
        <taxon>Viruses</taxon>
        <taxon>environmental samples</taxon>
    </lineage>
</organism>